<evidence type="ECO:0008006" key="5">
    <source>
        <dbReference type="Google" id="ProtNLM"/>
    </source>
</evidence>
<dbReference type="InterPro" id="IPR038021">
    <property type="entry name" value="Putative_hydro-lyase"/>
</dbReference>
<accession>A0A1A8T2U9</accession>
<dbReference type="AlphaFoldDB" id="A0A1A8T2U9"/>
<keyword evidence="2" id="KW-0456">Lyase</keyword>
<dbReference type="InterPro" id="IPR016938">
    <property type="entry name" value="UPF0317"/>
</dbReference>
<dbReference type="FunFam" id="3.30.2040.10:FF:000001">
    <property type="entry name" value="D-glutamate cyclase, mitochondrial"/>
    <property type="match status" value="1"/>
</dbReference>
<dbReference type="OrthoDB" id="149585at2"/>
<dbReference type="EMBL" id="FLOB01000001">
    <property type="protein sequence ID" value="SBS25672.1"/>
    <property type="molecule type" value="Genomic_DNA"/>
</dbReference>
<evidence type="ECO:0000313" key="4">
    <source>
        <dbReference type="Proteomes" id="UP000092544"/>
    </source>
</evidence>
<dbReference type="NCBIfam" id="NF003969">
    <property type="entry name" value="PRK05463.1"/>
    <property type="match status" value="1"/>
</dbReference>
<proteinExistence type="inferred from homology"/>
<name>A0A1A8T2U9_9GAMM</name>
<evidence type="ECO:0000256" key="2">
    <source>
        <dbReference type="ARBA" id="ARBA00023239"/>
    </source>
</evidence>
<gene>
    <name evidence="3" type="ORF">MSP8886_00348</name>
</gene>
<dbReference type="Pfam" id="PF07286">
    <property type="entry name" value="D-Glu_cyclase"/>
    <property type="match status" value="1"/>
</dbReference>
<comment type="similarity">
    <text evidence="1">Belongs to the D-glutamate cyclase family.</text>
</comment>
<dbReference type="SUPFAM" id="SSF160920">
    <property type="entry name" value="PSTPO5379-like"/>
    <property type="match status" value="1"/>
</dbReference>
<evidence type="ECO:0000256" key="1">
    <source>
        <dbReference type="ARBA" id="ARBA00007896"/>
    </source>
</evidence>
<organism evidence="3 4">
    <name type="scientific">Marinomonas spartinae</name>
    <dbReference type="NCBI Taxonomy" id="1792290"/>
    <lineage>
        <taxon>Bacteria</taxon>
        <taxon>Pseudomonadati</taxon>
        <taxon>Pseudomonadota</taxon>
        <taxon>Gammaproteobacteria</taxon>
        <taxon>Oceanospirillales</taxon>
        <taxon>Oceanospirillaceae</taxon>
        <taxon>Marinomonas</taxon>
    </lineage>
</organism>
<keyword evidence="4" id="KW-1185">Reference proteome</keyword>
<dbReference type="Gene3D" id="3.40.1640.10">
    <property type="entry name" value="PSTPO5379-like"/>
    <property type="match status" value="1"/>
</dbReference>
<dbReference type="PANTHER" id="PTHR32022">
    <property type="entry name" value="D-GLUTAMATE CYCLASE, MITOCHONDRIAL"/>
    <property type="match status" value="1"/>
</dbReference>
<sequence>MRQSSPLLLKQTHGLRRAIRSAQYNGPTSGLATGAMQGKVVILPADWADEFLLYCQKNPTSCPLIGISEVGDFRLPKLGSDIDLRYDIPEYCIYQHGKKVNSCTDIATHWQDNFVTFVLGCSFSFENALSQAGLTPRNVEEQVDVPMYETNIATVPVGRFFGNTIVTMRPYSPKDAIHAIQITSRFPKAHGAPLHFGSPSDIGIDNLALPDFGNTVSIKEGEVPIFWASGITPQIAVQNASPPIYITNAPGKMLVTDLLDMDLTII</sequence>
<dbReference type="Proteomes" id="UP000092544">
    <property type="component" value="Unassembled WGS sequence"/>
</dbReference>
<dbReference type="PANTHER" id="PTHR32022:SF10">
    <property type="entry name" value="D-GLUTAMATE CYCLASE, MITOCHONDRIAL"/>
    <property type="match status" value="1"/>
</dbReference>
<protein>
    <recommendedName>
        <fullName evidence="5">Hydro-lyase</fullName>
    </recommendedName>
</protein>
<dbReference type="PIRSF" id="PIRSF029755">
    <property type="entry name" value="UCP029755"/>
    <property type="match status" value="1"/>
</dbReference>
<evidence type="ECO:0000313" key="3">
    <source>
        <dbReference type="EMBL" id="SBS25672.1"/>
    </source>
</evidence>
<dbReference type="InterPro" id="IPR009906">
    <property type="entry name" value="D-Glu_cyclase"/>
</dbReference>
<dbReference type="GO" id="GO:0016829">
    <property type="term" value="F:lyase activity"/>
    <property type="evidence" value="ECO:0007669"/>
    <property type="project" value="UniProtKB-KW"/>
</dbReference>
<reference evidence="3 4" key="1">
    <citation type="submission" date="2016-06" db="EMBL/GenBank/DDBJ databases">
        <authorList>
            <person name="Kjaerup R.B."/>
            <person name="Dalgaard T.S."/>
            <person name="Juul-Madsen H.R."/>
        </authorList>
    </citation>
    <scope>NUCLEOTIDE SEQUENCE [LARGE SCALE GENOMIC DNA]</scope>
    <source>
        <strain evidence="3 4">CECT 8886</strain>
    </source>
</reference>
<dbReference type="STRING" id="1792290.MSP8886_00348"/>
<dbReference type="Gene3D" id="3.30.2040.10">
    <property type="entry name" value="PSTPO5379-like domain"/>
    <property type="match status" value="1"/>
</dbReference>
<dbReference type="RefSeq" id="WP_067012077.1">
    <property type="nucleotide sequence ID" value="NZ_FLOB01000001.1"/>
</dbReference>